<gene>
    <name evidence="1" type="ORF">A2112_01760</name>
</gene>
<sequence length="397" mass="43817">MTIEGGSTSFPTEFEIPRRRITPAEITSRLDTYFPEIELRIAKPGKKVSLGLKVDEKNRMGEAFVLWGEALNGLNGTYMEPADFFDYFSPQRRVTGYTEARKLLLGDLSPAPNPLLSLASPEGRVEVNIFGGATNRQAIAISEIGDKGEFSPEDLATYQKSLYEVFRPIAERPSEKTRVALGLASDQSLTIDEEDCAATGDTVGGVGLVLQKEGFLPEARRIDVAVATAQALVVLAHLTQKQGIPMEVNVGYASFGLSLGVNENLEHKNYITIAPIPELIDAYPGRIFVVGDMGVAAKRVLSLPWDRWRSDRWGLEGPKSDREVSYVEDILNFHRDLRVGYEKGGLLMMAMVKQALLEAKDPTEFPLVMAVAKRLDLGDRGFGLRLDNLLEYVSSYV</sequence>
<dbReference type="Proteomes" id="UP000177091">
    <property type="component" value="Unassembled WGS sequence"/>
</dbReference>
<name>A0A1F7WQJ5_9BACT</name>
<protein>
    <submittedName>
        <fullName evidence="1">Uncharacterized protein</fullName>
    </submittedName>
</protein>
<evidence type="ECO:0000313" key="1">
    <source>
        <dbReference type="EMBL" id="OGM04817.1"/>
    </source>
</evidence>
<proteinExistence type="predicted"/>
<evidence type="ECO:0000313" key="2">
    <source>
        <dbReference type="Proteomes" id="UP000177091"/>
    </source>
</evidence>
<dbReference type="EMBL" id="MGFK01000005">
    <property type="protein sequence ID" value="OGM04817.1"/>
    <property type="molecule type" value="Genomic_DNA"/>
</dbReference>
<reference evidence="1 2" key="1">
    <citation type="journal article" date="2016" name="Nat. Commun.">
        <title>Thousands of microbial genomes shed light on interconnected biogeochemical processes in an aquifer system.</title>
        <authorList>
            <person name="Anantharaman K."/>
            <person name="Brown C.T."/>
            <person name="Hug L.A."/>
            <person name="Sharon I."/>
            <person name="Castelle C.J."/>
            <person name="Probst A.J."/>
            <person name="Thomas B.C."/>
            <person name="Singh A."/>
            <person name="Wilkins M.J."/>
            <person name="Karaoz U."/>
            <person name="Brodie E.L."/>
            <person name="Williams K.H."/>
            <person name="Hubbard S.S."/>
            <person name="Banfield J.F."/>
        </authorList>
    </citation>
    <scope>NUCLEOTIDE SEQUENCE [LARGE SCALE GENOMIC DNA]</scope>
</reference>
<accession>A0A1F7WQJ5</accession>
<dbReference type="AlphaFoldDB" id="A0A1F7WQJ5"/>
<comment type="caution">
    <text evidence="1">The sequence shown here is derived from an EMBL/GenBank/DDBJ whole genome shotgun (WGS) entry which is preliminary data.</text>
</comment>
<organism evidence="1 2">
    <name type="scientific">Candidatus Woesebacteria bacterium GWA1_42_12</name>
    <dbReference type="NCBI Taxonomy" id="1802472"/>
    <lineage>
        <taxon>Bacteria</taxon>
        <taxon>Candidatus Woeseibacteriota</taxon>
    </lineage>
</organism>